<dbReference type="AlphaFoldDB" id="A0A3S4IFZ9"/>
<reference evidence="1 2" key="1">
    <citation type="submission" date="2018-12" db="EMBL/GenBank/DDBJ databases">
        <authorList>
            <consortium name="Pathogen Informatics"/>
        </authorList>
    </citation>
    <scope>NUCLEOTIDE SEQUENCE [LARGE SCALE GENOMIC DNA]</scope>
    <source>
        <strain evidence="1 2">NCTC6754</strain>
    </source>
</reference>
<accession>A0A3S4IFZ9</accession>
<dbReference type="Proteomes" id="UP000269208">
    <property type="component" value="Chromosome"/>
</dbReference>
<dbReference type="EMBL" id="LR134190">
    <property type="protein sequence ID" value="VEB53038.1"/>
    <property type="molecule type" value="Genomic_DNA"/>
</dbReference>
<evidence type="ECO:0000313" key="2">
    <source>
        <dbReference type="Proteomes" id="UP000269208"/>
    </source>
</evidence>
<sequence length="100" mass="11015">MKQKIPATPPYVMRTRWVLWLQAKKNTFKNKGDIDVSLNGTGALVSGDMSQVTLDGDINVVSVQDSEGVFSSATGVSVSGDSNAVEYHRQRKYQRRLRAG</sequence>
<protein>
    <submittedName>
        <fullName evidence="1">Surface-exposed virulence protein BigA</fullName>
    </submittedName>
</protein>
<proteinExistence type="predicted"/>
<organism evidence="1 2">
    <name type="scientific">Salmonella enterica I</name>
    <dbReference type="NCBI Taxonomy" id="59201"/>
    <lineage>
        <taxon>Bacteria</taxon>
        <taxon>Pseudomonadati</taxon>
        <taxon>Pseudomonadota</taxon>
        <taxon>Gammaproteobacteria</taxon>
        <taxon>Enterobacterales</taxon>
        <taxon>Enterobacteriaceae</taxon>
        <taxon>Salmonella</taxon>
    </lineage>
</organism>
<name>A0A3S4IFZ9_SALET</name>
<evidence type="ECO:0000313" key="1">
    <source>
        <dbReference type="EMBL" id="VEB53038.1"/>
    </source>
</evidence>
<gene>
    <name evidence="1" type="ORF">NCTC6754_02546</name>
</gene>